<proteinExistence type="predicted"/>
<evidence type="ECO:0000313" key="1">
    <source>
        <dbReference type="EMBL" id="SDF97774.1"/>
    </source>
</evidence>
<protein>
    <submittedName>
        <fullName evidence="1">HAD-superfamily class IIA hydrolase, TIGR01459</fullName>
    </submittedName>
</protein>
<dbReference type="InterPro" id="IPR006357">
    <property type="entry name" value="HAD-SF_hydro_IIA"/>
</dbReference>
<organism evidence="1 2">
    <name type="scientific">Thalassobaculum litoreum DSM 18839</name>
    <dbReference type="NCBI Taxonomy" id="1123362"/>
    <lineage>
        <taxon>Bacteria</taxon>
        <taxon>Pseudomonadati</taxon>
        <taxon>Pseudomonadota</taxon>
        <taxon>Alphaproteobacteria</taxon>
        <taxon>Rhodospirillales</taxon>
        <taxon>Thalassobaculaceae</taxon>
        <taxon>Thalassobaculum</taxon>
    </lineage>
</organism>
<dbReference type="Gene3D" id="3.40.50.1000">
    <property type="entry name" value="HAD superfamily/HAD-like"/>
    <property type="match status" value="2"/>
</dbReference>
<dbReference type="EMBL" id="FNBW01000008">
    <property type="protein sequence ID" value="SDF97774.1"/>
    <property type="molecule type" value="Genomic_DNA"/>
</dbReference>
<dbReference type="AlphaFoldDB" id="A0A8G2BJ09"/>
<dbReference type="RefSeq" id="WP_028793675.1">
    <property type="nucleotide sequence ID" value="NZ_FNBW01000008.1"/>
</dbReference>
<sequence>MTQNAAEILADGVSALADRYDGWIFDVWGTIYDGGAVFAGARDVLENLAARGVPVAIMSNSPRQTAVVEERLTGLGIPGDLYRVVITSGGEARRYLIDGLDAFHAGLGSRVYTFAPDRFGDILPGTRFTLVERLEEADWILNAGPAGEFDQVETYEDRLAEAAERGLGMICANPDLAVFDQGRLKMHAGSMAARYEALGGSVHYHGKPHAPVFLRAAELLGAPGGRLIMVGDNRHTDIAGADAAGMASLLLADGIHHERLLRDGELDRAGVEAFLAEPGAMPTYVAARLTW</sequence>
<dbReference type="Proteomes" id="UP000198615">
    <property type="component" value="Unassembled WGS sequence"/>
</dbReference>
<dbReference type="InterPro" id="IPR036412">
    <property type="entry name" value="HAD-like_sf"/>
</dbReference>
<dbReference type="InterPro" id="IPR023214">
    <property type="entry name" value="HAD_sf"/>
</dbReference>
<keyword evidence="2" id="KW-1185">Reference proteome</keyword>
<dbReference type="Pfam" id="PF13344">
    <property type="entry name" value="Hydrolase_6"/>
    <property type="match status" value="1"/>
</dbReference>
<dbReference type="GO" id="GO:0005737">
    <property type="term" value="C:cytoplasm"/>
    <property type="evidence" value="ECO:0007669"/>
    <property type="project" value="TreeGrafter"/>
</dbReference>
<dbReference type="OrthoDB" id="9791073at2"/>
<comment type="caution">
    <text evidence="1">The sequence shown here is derived from an EMBL/GenBank/DDBJ whole genome shotgun (WGS) entry which is preliminary data.</text>
</comment>
<dbReference type="InterPro" id="IPR006356">
    <property type="entry name" value="HAD-SF_hydro_IIA_hyp3"/>
</dbReference>
<name>A0A8G2BJ09_9PROT</name>
<keyword evidence="1" id="KW-0378">Hydrolase</keyword>
<evidence type="ECO:0000313" key="2">
    <source>
        <dbReference type="Proteomes" id="UP000198615"/>
    </source>
</evidence>
<accession>A0A8G2BJ09</accession>
<reference evidence="1 2" key="1">
    <citation type="submission" date="2016-10" db="EMBL/GenBank/DDBJ databases">
        <authorList>
            <person name="Varghese N."/>
            <person name="Submissions S."/>
        </authorList>
    </citation>
    <scope>NUCLEOTIDE SEQUENCE [LARGE SCALE GENOMIC DNA]</scope>
    <source>
        <strain evidence="1 2">DSM 18839</strain>
    </source>
</reference>
<dbReference type="SUPFAM" id="SSF56784">
    <property type="entry name" value="HAD-like"/>
    <property type="match status" value="1"/>
</dbReference>
<dbReference type="PANTHER" id="PTHR19288">
    <property type="entry name" value="4-NITROPHENYLPHOSPHATASE-RELATED"/>
    <property type="match status" value="1"/>
</dbReference>
<dbReference type="GO" id="GO:0016791">
    <property type="term" value="F:phosphatase activity"/>
    <property type="evidence" value="ECO:0007669"/>
    <property type="project" value="TreeGrafter"/>
</dbReference>
<gene>
    <name evidence="1" type="ORF">SAMN05660686_02971</name>
</gene>
<dbReference type="NCBIfam" id="TIGR01459">
    <property type="entry name" value="HAD-SF-IIA-hyp4"/>
    <property type="match status" value="1"/>
</dbReference>
<dbReference type="PANTHER" id="PTHR19288:SF90">
    <property type="entry name" value="OS08G0542600 PROTEIN"/>
    <property type="match status" value="1"/>
</dbReference>
<dbReference type="Pfam" id="PF13242">
    <property type="entry name" value="Hydrolase_like"/>
    <property type="match status" value="1"/>
</dbReference>